<organism evidence="7 8">
    <name type="scientific">Glutamicibacter creatinolyticus</name>
    <dbReference type="NCBI Taxonomy" id="162496"/>
    <lineage>
        <taxon>Bacteria</taxon>
        <taxon>Bacillati</taxon>
        <taxon>Actinomycetota</taxon>
        <taxon>Actinomycetes</taxon>
        <taxon>Micrococcales</taxon>
        <taxon>Micrococcaceae</taxon>
        <taxon>Glutamicibacter</taxon>
    </lineage>
</organism>
<dbReference type="PROSITE" id="PS00211">
    <property type="entry name" value="ABC_TRANSPORTER_1"/>
    <property type="match status" value="1"/>
</dbReference>
<evidence type="ECO:0000313" key="7">
    <source>
        <dbReference type="EMBL" id="QCY47052.1"/>
    </source>
</evidence>
<dbReference type="InterPro" id="IPR017871">
    <property type="entry name" value="ABC_transporter-like_CS"/>
</dbReference>
<protein>
    <submittedName>
        <fullName evidence="7">ABC transporter ATP-binding protein YbhF</fullName>
    </submittedName>
</protein>
<evidence type="ECO:0000256" key="1">
    <source>
        <dbReference type="ARBA" id="ARBA00004202"/>
    </source>
</evidence>
<evidence type="ECO:0000313" key="8">
    <source>
        <dbReference type="Proteomes" id="UP000307000"/>
    </source>
</evidence>
<keyword evidence="2" id="KW-0813">Transport</keyword>
<keyword evidence="5" id="KW-0046">Antibiotic resistance</keyword>
<dbReference type="AlphaFoldDB" id="A0A5B7WT50"/>
<evidence type="ECO:0000256" key="2">
    <source>
        <dbReference type="ARBA" id="ARBA00022448"/>
    </source>
</evidence>
<dbReference type="Proteomes" id="UP000307000">
    <property type="component" value="Chromosome"/>
</dbReference>
<dbReference type="InterPro" id="IPR027417">
    <property type="entry name" value="P-loop_NTPase"/>
</dbReference>
<dbReference type="GO" id="GO:0046677">
    <property type="term" value="P:response to antibiotic"/>
    <property type="evidence" value="ECO:0007669"/>
    <property type="project" value="UniProtKB-KW"/>
</dbReference>
<dbReference type="Pfam" id="PF00005">
    <property type="entry name" value="ABC_tran"/>
    <property type="match status" value="1"/>
</dbReference>
<reference evidence="7 8" key="1">
    <citation type="submission" date="2018-12" db="EMBL/GenBank/DDBJ databases">
        <title>Complete Genome Sequence of Glutamicibacter creatinolyticus strain LGCM259,isolated from an abscess of a 12-year-old mare in Italy.</title>
        <authorList>
            <person name="Santos R.G."/>
            <person name="Silva A.L."/>
            <person name="Seyffert N."/>
            <person name="Castro T.L.P."/>
            <person name="Attili A.R."/>
            <person name="Rifici C."/>
            <person name="Mazzullo G."/>
            <person name="Brenig B."/>
            <person name="Venanzi F."/>
            <person name="Azevedo V."/>
        </authorList>
    </citation>
    <scope>NUCLEOTIDE SEQUENCE [LARGE SCALE GENOMIC DNA]</scope>
    <source>
        <strain evidence="7 8">LGCM 259</strain>
    </source>
</reference>
<dbReference type="PROSITE" id="PS50893">
    <property type="entry name" value="ABC_TRANSPORTER_2"/>
    <property type="match status" value="1"/>
</dbReference>
<dbReference type="PANTHER" id="PTHR42711:SF16">
    <property type="entry name" value="ABC TRANSPORTER ATP-BINDING PROTEIN"/>
    <property type="match status" value="1"/>
</dbReference>
<dbReference type="InterPro" id="IPR003439">
    <property type="entry name" value="ABC_transporter-like_ATP-bd"/>
</dbReference>
<evidence type="ECO:0000259" key="6">
    <source>
        <dbReference type="PROSITE" id="PS50893"/>
    </source>
</evidence>
<dbReference type="InterPro" id="IPR050763">
    <property type="entry name" value="ABC_transporter_ATP-binding"/>
</dbReference>
<evidence type="ECO:0000256" key="5">
    <source>
        <dbReference type="ARBA" id="ARBA00023251"/>
    </source>
</evidence>
<evidence type="ECO:0000256" key="3">
    <source>
        <dbReference type="ARBA" id="ARBA00022741"/>
    </source>
</evidence>
<dbReference type="GO" id="GO:0016887">
    <property type="term" value="F:ATP hydrolysis activity"/>
    <property type="evidence" value="ECO:0007669"/>
    <property type="project" value="InterPro"/>
</dbReference>
<dbReference type="EMBL" id="CP034412">
    <property type="protein sequence ID" value="QCY47052.1"/>
    <property type="molecule type" value="Genomic_DNA"/>
</dbReference>
<dbReference type="InterPro" id="IPR003593">
    <property type="entry name" value="AAA+_ATPase"/>
</dbReference>
<dbReference type="GO" id="GO:0005886">
    <property type="term" value="C:plasma membrane"/>
    <property type="evidence" value="ECO:0007669"/>
    <property type="project" value="UniProtKB-SubCell"/>
</dbReference>
<keyword evidence="8" id="KW-1185">Reference proteome</keyword>
<dbReference type="Gene3D" id="3.40.50.300">
    <property type="entry name" value="P-loop containing nucleotide triphosphate hydrolases"/>
    <property type="match status" value="1"/>
</dbReference>
<dbReference type="KEGG" id="gcr:GcLGCM259_1319"/>
<keyword evidence="4 7" id="KW-0067">ATP-binding</keyword>
<dbReference type="PANTHER" id="PTHR42711">
    <property type="entry name" value="ABC TRANSPORTER ATP-BINDING PROTEIN"/>
    <property type="match status" value="1"/>
</dbReference>
<sequence>MSMRNPVIRAENLHKSFGNVRALAGVDLEVAAGEIFGILGPNGAGKTTTVECLAGTIKPDAGTLSVLGVDPALQREMIRRDVGYQLQATTLPAALKVGEAMRWFAALYPDPADPVELLELVGMGQRTKRRIGTLSGGERQRLSIATALVGRPRIAIFDELTTGLDPQARRGIWALVHSIRAGGVTVVLVSHALDEVERLCDRMAVIDQGRLRFAGTPAELRRQVPGQRRGSATLEDAYLRLLDAGAQNVMEGR</sequence>
<dbReference type="GO" id="GO:0005524">
    <property type="term" value="F:ATP binding"/>
    <property type="evidence" value="ECO:0007669"/>
    <property type="project" value="UniProtKB-KW"/>
</dbReference>
<proteinExistence type="predicted"/>
<gene>
    <name evidence="7" type="ORF">GcLGCM259_1319</name>
</gene>
<dbReference type="RefSeq" id="WP_138926169.1">
    <property type="nucleotide sequence ID" value="NZ_CP034412.1"/>
</dbReference>
<evidence type="ECO:0000256" key="4">
    <source>
        <dbReference type="ARBA" id="ARBA00022840"/>
    </source>
</evidence>
<dbReference type="CDD" id="cd03230">
    <property type="entry name" value="ABC_DR_subfamily_A"/>
    <property type="match status" value="1"/>
</dbReference>
<dbReference type="SMART" id="SM00382">
    <property type="entry name" value="AAA"/>
    <property type="match status" value="1"/>
</dbReference>
<keyword evidence="3" id="KW-0547">Nucleotide-binding</keyword>
<accession>A0A5B7WT50</accession>
<dbReference type="SUPFAM" id="SSF52540">
    <property type="entry name" value="P-loop containing nucleoside triphosphate hydrolases"/>
    <property type="match status" value="1"/>
</dbReference>
<comment type="subcellular location">
    <subcellularLocation>
        <location evidence="1">Cell membrane</location>
        <topology evidence="1">Peripheral membrane protein</topology>
    </subcellularLocation>
</comment>
<feature type="domain" description="ABC transporter" evidence="6">
    <location>
        <begin position="8"/>
        <end position="233"/>
    </location>
</feature>
<name>A0A5B7WT50_9MICC</name>